<name>A0A4D7AZ24_9HYPH</name>
<dbReference type="PRINTS" id="PR00081">
    <property type="entry name" value="GDHRDH"/>
</dbReference>
<organism evidence="3 4">
    <name type="scientific">Phreatobacter stygius</name>
    <dbReference type="NCBI Taxonomy" id="1940610"/>
    <lineage>
        <taxon>Bacteria</taxon>
        <taxon>Pseudomonadati</taxon>
        <taxon>Pseudomonadota</taxon>
        <taxon>Alphaproteobacteria</taxon>
        <taxon>Hyphomicrobiales</taxon>
        <taxon>Phreatobacteraceae</taxon>
        <taxon>Phreatobacter</taxon>
    </lineage>
</organism>
<dbReference type="PRINTS" id="PR00080">
    <property type="entry name" value="SDRFAMILY"/>
</dbReference>
<dbReference type="GO" id="GO:0016616">
    <property type="term" value="F:oxidoreductase activity, acting on the CH-OH group of donors, NAD or NADP as acceptor"/>
    <property type="evidence" value="ECO:0007669"/>
    <property type="project" value="UniProtKB-ARBA"/>
</dbReference>
<dbReference type="PANTHER" id="PTHR42760">
    <property type="entry name" value="SHORT-CHAIN DEHYDROGENASES/REDUCTASES FAMILY MEMBER"/>
    <property type="match status" value="1"/>
</dbReference>
<dbReference type="InterPro" id="IPR057326">
    <property type="entry name" value="KR_dom"/>
</dbReference>
<evidence type="ECO:0000313" key="3">
    <source>
        <dbReference type="EMBL" id="QCI66599.1"/>
    </source>
</evidence>
<dbReference type="SUPFAM" id="SSF51735">
    <property type="entry name" value="NAD(P)-binding Rossmann-fold domains"/>
    <property type="match status" value="1"/>
</dbReference>
<dbReference type="Proteomes" id="UP000298781">
    <property type="component" value="Chromosome"/>
</dbReference>
<dbReference type="Pfam" id="PF13561">
    <property type="entry name" value="adh_short_C2"/>
    <property type="match status" value="1"/>
</dbReference>
<dbReference type="SMART" id="SM00822">
    <property type="entry name" value="PKS_KR"/>
    <property type="match status" value="1"/>
</dbReference>
<dbReference type="KEGG" id="pstg:E8M01_21625"/>
<dbReference type="OrthoDB" id="9796652at2"/>
<evidence type="ECO:0000259" key="2">
    <source>
        <dbReference type="SMART" id="SM00822"/>
    </source>
</evidence>
<dbReference type="PROSITE" id="PS00061">
    <property type="entry name" value="ADH_SHORT"/>
    <property type="match status" value="1"/>
</dbReference>
<reference evidence="3 4" key="1">
    <citation type="submission" date="2019-04" db="EMBL/GenBank/DDBJ databases">
        <title>Phreatobacter aquaticus sp. nov.</title>
        <authorList>
            <person name="Choi A."/>
        </authorList>
    </citation>
    <scope>NUCLEOTIDE SEQUENCE [LARGE SCALE GENOMIC DNA]</scope>
    <source>
        <strain evidence="3 4">KCTC 52518</strain>
    </source>
</reference>
<dbReference type="InterPro" id="IPR036291">
    <property type="entry name" value="NAD(P)-bd_dom_sf"/>
</dbReference>
<accession>A0A4D7AZ24</accession>
<dbReference type="InterPro" id="IPR020904">
    <property type="entry name" value="Sc_DH/Rdtase_CS"/>
</dbReference>
<evidence type="ECO:0000313" key="4">
    <source>
        <dbReference type="Proteomes" id="UP000298781"/>
    </source>
</evidence>
<proteinExistence type="inferred from homology"/>
<comment type="similarity">
    <text evidence="1">Belongs to the short-chain dehydrogenases/reductases (SDR) family.</text>
</comment>
<gene>
    <name evidence="3" type="ORF">E8M01_21625</name>
</gene>
<protein>
    <submittedName>
        <fullName evidence="3">SDR family oxidoreductase</fullName>
    </submittedName>
</protein>
<dbReference type="EMBL" id="CP039690">
    <property type="protein sequence ID" value="QCI66599.1"/>
    <property type="molecule type" value="Genomic_DNA"/>
</dbReference>
<dbReference type="Gene3D" id="3.40.50.720">
    <property type="entry name" value="NAD(P)-binding Rossmann-like Domain"/>
    <property type="match status" value="1"/>
</dbReference>
<evidence type="ECO:0000256" key="1">
    <source>
        <dbReference type="ARBA" id="ARBA00006484"/>
    </source>
</evidence>
<dbReference type="AlphaFoldDB" id="A0A4D7AZ24"/>
<feature type="domain" description="Ketoreductase" evidence="2">
    <location>
        <begin position="10"/>
        <end position="200"/>
    </location>
</feature>
<keyword evidence="4" id="KW-1185">Reference proteome</keyword>
<sequence>MAHLFDLSNRVAVVTGGNGGIGLGMAEALAGAGCALSVWGRNAAKNAAAVDRLTRLGARAEAQVCDVTSGDSVEAAFAATLARFGRVDGLFANAGVTGANPGPFIDRKADDWKGVMAANLDGVVKTFQVAARHMIERARAGDPFGRLIATSSVASIEGAAYNEHYGAAKGAVNSLVRALAVELARHGITVNTILPGWIETDMTASALQNEKFLSNVTPRIPMRRFGQPADFGGIALYLMSTASAYHTGQALVIDGGYSIY</sequence>
<dbReference type="RefSeq" id="WP_136962040.1">
    <property type="nucleotide sequence ID" value="NZ_CP039690.1"/>
</dbReference>
<dbReference type="InterPro" id="IPR002347">
    <property type="entry name" value="SDR_fam"/>
</dbReference>
<dbReference type="FunFam" id="3.40.50.720:FF:000084">
    <property type="entry name" value="Short-chain dehydrogenase reductase"/>
    <property type="match status" value="1"/>
</dbReference>